<evidence type="ECO:0000313" key="2">
    <source>
        <dbReference type="EMBL" id="CAF3988553.1"/>
    </source>
</evidence>
<dbReference type="Proteomes" id="UP000663864">
    <property type="component" value="Unassembled WGS sequence"/>
</dbReference>
<reference evidence="2" key="1">
    <citation type="submission" date="2021-02" db="EMBL/GenBank/DDBJ databases">
        <authorList>
            <person name="Nowell W R."/>
        </authorList>
    </citation>
    <scope>NUCLEOTIDE SEQUENCE</scope>
</reference>
<dbReference type="EMBL" id="CAJOBD010004291">
    <property type="protein sequence ID" value="CAF3988553.1"/>
    <property type="molecule type" value="Genomic_DNA"/>
</dbReference>
<dbReference type="Proteomes" id="UP000663836">
    <property type="component" value="Unassembled WGS sequence"/>
</dbReference>
<comment type="caution">
    <text evidence="2">The sequence shown here is derived from an EMBL/GenBank/DDBJ whole genome shotgun (WGS) entry which is preliminary data.</text>
</comment>
<proteinExistence type="predicted"/>
<sequence>MDSNDLLSQAFWIELRDDILYVLDKPNDEPSMDSKWNRFLKRMNFEARLEQRELQMKQIIGERKSLKYFVAQGLVRGSSIEDIAKLILSFTINSRFRESLLLAVGWISWKWPFDKYDTFCKLLFTRTENQSIPFGILLFFDAMSDIHRLPSNSAIFIALNNLLNHSSNEIRGTYLISNLSKLPENITIEWMKLYLKDDQCLSKFCQSFPTNCEKLYESEKDDRQPISSIIYQQLWSFHNRSSSIEFLIDQIFRKTLMSVEIPDQIFNKDLAFALSTQHHLIP</sequence>
<accession>A0A819MZ75</accession>
<name>A0A819MZ75_9BILA</name>
<protein>
    <submittedName>
        <fullName evidence="2">Uncharacterized protein</fullName>
    </submittedName>
</protein>
<gene>
    <name evidence="2" type="ORF">JBS370_LOCUS25590</name>
    <name evidence="1" type="ORF">ZHD862_LOCUS33149</name>
</gene>
<evidence type="ECO:0000313" key="3">
    <source>
        <dbReference type="Proteomes" id="UP000663836"/>
    </source>
</evidence>
<evidence type="ECO:0000313" key="1">
    <source>
        <dbReference type="EMBL" id="CAF1401364.1"/>
    </source>
</evidence>
<dbReference type="AlphaFoldDB" id="A0A819MZ75"/>
<dbReference type="EMBL" id="CAJNOT010003822">
    <property type="protein sequence ID" value="CAF1401364.1"/>
    <property type="molecule type" value="Genomic_DNA"/>
</dbReference>
<organism evidence="2 3">
    <name type="scientific">Rotaria sordida</name>
    <dbReference type="NCBI Taxonomy" id="392033"/>
    <lineage>
        <taxon>Eukaryota</taxon>
        <taxon>Metazoa</taxon>
        <taxon>Spiralia</taxon>
        <taxon>Gnathifera</taxon>
        <taxon>Rotifera</taxon>
        <taxon>Eurotatoria</taxon>
        <taxon>Bdelloidea</taxon>
        <taxon>Philodinida</taxon>
        <taxon>Philodinidae</taxon>
        <taxon>Rotaria</taxon>
    </lineage>
</organism>